<comment type="caution">
    <text evidence="1">The sequence shown here is derived from an EMBL/GenBank/DDBJ whole genome shotgun (WGS) entry which is preliminary data.</text>
</comment>
<evidence type="ECO:0008006" key="3">
    <source>
        <dbReference type="Google" id="ProtNLM"/>
    </source>
</evidence>
<organism evidence="1 2">
    <name type="scientific">Sediminicola luteus</name>
    <dbReference type="NCBI Taxonomy" id="319238"/>
    <lineage>
        <taxon>Bacteria</taxon>
        <taxon>Pseudomonadati</taxon>
        <taxon>Bacteroidota</taxon>
        <taxon>Flavobacteriia</taxon>
        <taxon>Flavobacteriales</taxon>
        <taxon>Flavobacteriaceae</taxon>
        <taxon>Sediminicola</taxon>
    </lineage>
</organism>
<reference evidence="1 2" key="1">
    <citation type="submission" date="2017-04" db="EMBL/GenBank/DDBJ databases">
        <title>A new member of the family Flavobacteriaceae isolated from ascidians.</title>
        <authorList>
            <person name="Chen L."/>
        </authorList>
    </citation>
    <scope>NUCLEOTIDE SEQUENCE [LARGE SCALE GENOMIC DNA]</scope>
    <source>
        <strain evidence="1 2">HQA918</strain>
    </source>
</reference>
<protein>
    <recommendedName>
        <fullName evidence="3">Lipoprotein</fullName>
    </recommendedName>
</protein>
<dbReference type="RefSeq" id="WP_097441303.1">
    <property type="nucleotide sequence ID" value="NZ_NBWU01000001.1"/>
</dbReference>
<keyword evidence="2" id="KW-1185">Reference proteome</keyword>
<evidence type="ECO:0000313" key="1">
    <source>
        <dbReference type="EMBL" id="PCE65773.1"/>
    </source>
</evidence>
<proteinExistence type="predicted"/>
<name>A0A2A4GBE8_9FLAO</name>
<dbReference type="Proteomes" id="UP000219559">
    <property type="component" value="Unassembled WGS sequence"/>
</dbReference>
<evidence type="ECO:0000313" key="2">
    <source>
        <dbReference type="Proteomes" id="UP000219559"/>
    </source>
</evidence>
<dbReference type="EMBL" id="NBWU01000001">
    <property type="protein sequence ID" value="PCE65773.1"/>
    <property type="molecule type" value="Genomic_DNA"/>
</dbReference>
<dbReference type="AlphaFoldDB" id="A0A2A4GBE8"/>
<gene>
    <name evidence="1" type="ORF">B7P33_00255</name>
</gene>
<dbReference type="OrthoDB" id="1439074at2"/>
<sequence length="192" mass="22612">MKKISIVLFITIIFSCKGKKDHISDPDEIESIQELVNEIFEKDKEVYYLSLSAEDKLRGTLSSIYFTYKFKDTYFDQTYDVQSKTFSDPAKKSYDYKKGFKIGDLDIGSIPEWYMEALQILNDKELLIEDKLYYLDDWNYRVDNKGKIYARFALNYYLSSHSRSSGRGRVTTTTYASHDFLLKDNQLKLLNH</sequence>
<dbReference type="PROSITE" id="PS51257">
    <property type="entry name" value="PROKAR_LIPOPROTEIN"/>
    <property type="match status" value="1"/>
</dbReference>
<accession>A0A2A4GBE8</accession>